<organism evidence="1 2">
    <name type="scientific">Lapillicoccus jejuensis</name>
    <dbReference type="NCBI Taxonomy" id="402171"/>
    <lineage>
        <taxon>Bacteria</taxon>
        <taxon>Bacillati</taxon>
        <taxon>Actinomycetota</taxon>
        <taxon>Actinomycetes</taxon>
        <taxon>Micrococcales</taxon>
        <taxon>Intrasporangiaceae</taxon>
        <taxon>Lapillicoccus</taxon>
    </lineage>
</organism>
<dbReference type="AlphaFoldDB" id="A0A542DYP2"/>
<reference evidence="1 2" key="1">
    <citation type="submission" date="2019-06" db="EMBL/GenBank/DDBJ databases">
        <title>Sequencing the genomes of 1000 actinobacteria strains.</title>
        <authorList>
            <person name="Klenk H.-P."/>
        </authorList>
    </citation>
    <scope>NUCLEOTIDE SEQUENCE [LARGE SCALE GENOMIC DNA]</scope>
    <source>
        <strain evidence="1 2">DSM 18607</strain>
    </source>
</reference>
<dbReference type="Proteomes" id="UP000317893">
    <property type="component" value="Unassembled WGS sequence"/>
</dbReference>
<keyword evidence="2" id="KW-1185">Reference proteome</keyword>
<proteinExistence type="predicted"/>
<dbReference type="EMBL" id="VFMN01000001">
    <property type="protein sequence ID" value="TQJ08221.1"/>
    <property type="molecule type" value="Genomic_DNA"/>
</dbReference>
<dbReference type="OrthoDB" id="3540517at2"/>
<evidence type="ECO:0000313" key="1">
    <source>
        <dbReference type="EMBL" id="TQJ08221.1"/>
    </source>
</evidence>
<accession>A0A542DYP2</accession>
<dbReference type="RefSeq" id="WP_141847760.1">
    <property type="nucleotide sequence ID" value="NZ_BAAAPR010000002.1"/>
</dbReference>
<sequence length="164" mass="17678">MSLVVVPAVDLTTAQASVPSNYCSGKSYTYLVKTYAYGVEKLALRCGTASWGFVHIANYGRWNSTFDSMIALTISQGEKVTDLQQDGGNRIFALFDGNCHELFRVIYNGNAYNGSGVSPQGIITAYYSTSGTAKTPGTIATYPQMKAGVTNPAYRTDCPVIQNI</sequence>
<gene>
    <name evidence="1" type="ORF">FB458_1305</name>
</gene>
<comment type="caution">
    <text evidence="1">The sequence shown here is derived from an EMBL/GenBank/DDBJ whole genome shotgun (WGS) entry which is preliminary data.</text>
</comment>
<evidence type="ECO:0000313" key="2">
    <source>
        <dbReference type="Proteomes" id="UP000317893"/>
    </source>
</evidence>
<name>A0A542DYP2_9MICO</name>
<protein>
    <submittedName>
        <fullName evidence="1">Uncharacterized protein</fullName>
    </submittedName>
</protein>